<evidence type="ECO:0000313" key="7">
    <source>
        <dbReference type="WBParaSite" id="TCONS_00006306.p1"/>
    </source>
</evidence>
<dbReference type="InterPro" id="IPR000980">
    <property type="entry name" value="SH2"/>
</dbReference>
<evidence type="ECO:0000256" key="3">
    <source>
        <dbReference type="SAM" id="MobiDB-lite"/>
    </source>
</evidence>
<dbReference type="WBParaSite" id="SSTP_0000183200.1">
    <property type="protein sequence ID" value="SSTP_0000183200.1"/>
    <property type="gene ID" value="SSTP_0000183200"/>
</dbReference>
<evidence type="ECO:0000259" key="4">
    <source>
        <dbReference type="PROSITE" id="PS50001"/>
    </source>
</evidence>
<feature type="compositionally biased region" description="Polar residues" evidence="3">
    <location>
        <begin position="222"/>
        <end position="236"/>
    </location>
</feature>
<keyword evidence="1 2" id="KW-0727">SH2 domain</keyword>
<dbReference type="STRING" id="6248.A0A0K0DX65"/>
<dbReference type="Gene3D" id="3.30.505.10">
    <property type="entry name" value="SH2 domain"/>
    <property type="match status" value="1"/>
</dbReference>
<dbReference type="GO" id="GO:0001784">
    <property type="term" value="F:phosphotyrosine residue binding"/>
    <property type="evidence" value="ECO:0007669"/>
    <property type="project" value="TreeGrafter"/>
</dbReference>
<feature type="compositionally biased region" description="Low complexity" evidence="3">
    <location>
        <begin position="204"/>
        <end position="215"/>
    </location>
</feature>
<dbReference type="AlphaFoldDB" id="A0A0K0DX65"/>
<dbReference type="Proteomes" id="UP000035681">
    <property type="component" value="Unplaced"/>
</dbReference>
<accession>A0A0K0DX65</accession>
<evidence type="ECO:0000256" key="2">
    <source>
        <dbReference type="PROSITE-ProRule" id="PRU00191"/>
    </source>
</evidence>
<keyword evidence="5" id="KW-1185">Reference proteome</keyword>
<proteinExistence type="predicted"/>
<dbReference type="InterPro" id="IPR051846">
    <property type="entry name" value="SH2_domain_adapters"/>
</dbReference>
<dbReference type="SUPFAM" id="SSF55550">
    <property type="entry name" value="SH2 domain"/>
    <property type="match status" value="1"/>
</dbReference>
<dbReference type="InterPro" id="IPR036860">
    <property type="entry name" value="SH2_dom_sf"/>
</dbReference>
<dbReference type="Pfam" id="PF00017">
    <property type="entry name" value="SH2"/>
    <property type="match status" value="1"/>
</dbReference>
<evidence type="ECO:0000313" key="6">
    <source>
        <dbReference type="WBParaSite" id="SSTP_0000183200.1"/>
    </source>
</evidence>
<sequence length="423" mass="47747">MEEDLYDTPWEFKNKTFAENIAVIEAATANTSNLIIPTKISSKHNNNKRMSECNSLSISSSTNSSPILNNNEKKFSTKITKENFNNNCFNNDNKFKTNVEKGSPKSCEKRLNDDMVNCDISKNILATVVPVNVEKDTKKIFHNNCNVPSKNPKRNDDCKKDKISNRIDYKLAIDNGTCLLKDDLKYGSNHNIQRKQETSNDTKSPTSINSNPSSPFEVVMVTRQSSTSPLNNQSPKASIKEKLSPLSRHTTILTTKPSSPKHHKQPTSYHRSSHSDTIDIPNLENTCNNQPSSIAQGQKSSTNKYNSHLVKKNKIDTEDMIIHNNVDRTIAEMILQNKDTGYFLLRKRSEGNMAMSLKGNSGILHIKLEQRSGKWILGEGPTFSSISSVIKYYRNHELPIRGADHIILRNPILVQMDDGRFFC</sequence>
<reference evidence="6" key="1">
    <citation type="submission" date="2015-08" db="UniProtKB">
        <authorList>
            <consortium name="WormBaseParasite"/>
        </authorList>
    </citation>
    <scope>IDENTIFICATION</scope>
</reference>
<feature type="domain" description="SH2" evidence="4">
    <location>
        <begin position="321"/>
        <end position="412"/>
    </location>
</feature>
<feature type="region of interest" description="Disordered" evidence="3">
    <location>
        <begin position="193"/>
        <end position="303"/>
    </location>
</feature>
<protein>
    <submittedName>
        <fullName evidence="6 7">SH2 domain-containing protein</fullName>
    </submittedName>
</protein>
<organism evidence="6">
    <name type="scientific">Strongyloides stercoralis</name>
    <name type="common">Threadworm</name>
    <dbReference type="NCBI Taxonomy" id="6248"/>
    <lineage>
        <taxon>Eukaryota</taxon>
        <taxon>Metazoa</taxon>
        <taxon>Ecdysozoa</taxon>
        <taxon>Nematoda</taxon>
        <taxon>Chromadorea</taxon>
        <taxon>Rhabditida</taxon>
        <taxon>Tylenchina</taxon>
        <taxon>Panagrolaimomorpha</taxon>
        <taxon>Strongyloidoidea</taxon>
        <taxon>Strongyloididae</taxon>
        <taxon>Strongyloides</taxon>
    </lineage>
</organism>
<dbReference type="PANTHER" id="PTHR15127">
    <property type="entry name" value="HEAVYWEIGHT, ISOFORM A"/>
    <property type="match status" value="1"/>
</dbReference>
<feature type="compositionally biased region" description="Polar residues" evidence="3">
    <location>
        <begin position="283"/>
        <end position="303"/>
    </location>
</feature>
<name>A0A0K0DX65_STRER</name>
<dbReference type="PANTHER" id="PTHR15127:SF32">
    <property type="entry name" value="HEAVYWEIGHT, ISOFORM A"/>
    <property type="match status" value="1"/>
</dbReference>
<dbReference type="PROSITE" id="PS50001">
    <property type="entry name" value="SH2"/>
    <property type="match status" value="1"/>
</dbReference>
<evidence type="ECO:0000256" key="1">
    <source>
        <dbReference type="ARBA" id="ARBA00022999"/>
    </source>
</evidence>
<dbReference type="SMART" id="SM00252">
    <property type="entry name" value="SH2"/>
    <property type="match status" value="1"/>
</dbReference>
<feature type="compositionally biased region" description="Polar residues" evidence="3">
    <location>
        <begin position="247"/>
        <end position="258"/>
    </location>
</feature>
<dbReference type="WBParaSite" id="TCONS_00006306.p1">
    <property type="protein sequence ID" value="TCONS_00006306.p1"/>
    <property type="gene ID" value="XLOC_004462"/>
</dbReference>
<evidence type="ECO:0000313" key="5">
    <source>
        <dbReference type="Proteomes" id="UP000035681"/>
    </source>
</evidence>